<comment type="subcellular location">
    <subcellularLocation>
        <location evidence="1">Membrane</location>
        <topology evidence="1">Multi-pass membrane protein</topology>
    </subcellularLocation>
</comment>
<feature type="transmembrane region" description="Helical" evidence="6">
    <location>
        <begin position="61"/>
        <end position="84"/>
    </location>
</feature>
<dbReference type="GO" id="GO:0006695">
    <property type="term" value="P:cholesterol biosynthetic process"/>
    <property type="evidence" value="ECO:0007669"/>
    <property type="project" value="TreeGrafter"/>
</dbReference>
<feature type="transmembrane region" description="Helical" evidence="6">
    <location>
        <begin position="191"/>
        <end position="211"/>
    </location>
</feature>
<dbReference type="PANTHER" id="PTHR21257:SF52">
    <property type="entry name" value="DELTA(14)-STEROL REDUCTASE TM7SF2"/>
    <property type="match status" value="1"/>
</dbReference>
<dbReference type="GO" id="GO:0005637">
    <property type="term" value="C:nuclear inner membrane"/>
    <property type="evidence" value="ECO:0007669"/>
    <property type="project" value="TreeGrafter"/>
</dbReference>
<reference evidence="7" key="1">
    <citation type="submission" date="2014-12" db="EMBL/GenBank/DDBJ databases">
        <title>Insight into the proteome of Arion vulgaris.</title>
        <authorList>
            <person name="Aradska J."/>
            <person name="Bulat T."/>
            <person name="Smidak R."/>
            <person name="Sarate P."/>
            <person name="Gangsoo J."/>
            <person name="Sialana F."/>
            <person name="Bilban M."/>
            <person name="Lubec G."/>
        </authorList>
    </citation>
    <scope>NUCLEOTIDE SEQUENCE</scope>
    <source>
        <tissue evidence="7">Skin</tissue>
    </source>
</reference>
<dbReference type="AlphaFoldDB" id="A0A0B6ZY34"/>
<evidence type="ECO:0000256" key="6">
    <source>
        <dbReference type="SAM" id="Phobius"/>
    </source>
</evidence>
<feature type="transmembrane region" description="Helical" evidence="6">
    <location>
        <begin position="134"/>
        <end position="156"/>
    </location>
</feature>
<comment type="similarity">
    <text evidence="2">Belongs to the ERG4/ERG24 family.</text>
</comment>
<feature type="transmembrane region" description="Helical" evidence="6">
    <location>
        <begin position="359"/>
        <end position="384"/>
    </location>
</feature>
<accession>A0A0B6ZY34</accession>
<feature type="non-terminal residue" evidence="7">
    <location>
        <position position="1"/>
    </location>
</feature>
<proteinExistence type="inferred from homology"/>
<evidence type="ECO:0008006" key="8">
    <source>
        <dbReference type="Google" id="ProtNLM"/>
    </source>
</evidence>
<name>A0A0B6ZY34_9EUPU</name>
<feature type="transmembrane region" description="Helical" evidence="6">
    <location>
        <begin position="223"/>
        <end position="244"/>
    </location>
</feature>
<keyword evidence="3 6" id="KW-0812">Transmembrane</keyword>
<evidence type="ECO:0000256" key="1">
    <source>
        <dbReference type="ARBA" id="ARBA00004141"/>
    </source>
</evidence>
<dbReference type="GO" id="GO:0005789">
    <property type="term" value="C:endoplasmic reticulum membrane"/>
    <property type="evidence" value="ECO:0007669"/>
    <property type="project" value="TreeGrafter"/>
</dbReference>
<keyword evidence="5 6" id="KW-0472">Membrane</keyword>
<protein>
    <recommendedName>
        <fullName evidence="8">Steroid 5-alpha reductase C-terminal domain-containing protein</fullName>
    </recommendedName>
</protein>
<evidence type="ECO:0000256" key="3">
    <source>
        <dbReference type="ARBA" id="ARBA00022692"/>
    </source>
</evidence>
<feature type="transmembrane region" description="Helical" evidence="6">
    <location>
        <begin position="256"/>
        <end position="278"/>
    </location>
</feature>
<dbReference type="Gene3D" id="1.20.120.1630">
    <property type="match status" value="1"/>
</dbReference>
<organism evidence="7">
    <name type="scientific">Arion vulgaris</name>
    <dbReference type="NCBI Taxonomy" id="1028688"/>
    <lineage>
        <taxon>Eukaryota</taxon>
        <taxon>Metazoa</taxon>
        <taxon>Spiralia</taxon>
        <taxon>Lophotrochozoa</taxon>
        <taxon>Mollusca</taxon>
        <taxon>Gastropoda</taxon>
        <taxon>Heterobranchia</taxon>
        <taxon>Euthyneura</taxon>
        <taxon>Panpulmonata</taxon>
        <taxon>Eupulmonata</taxon>
        <taxon>Stylommatophora</taxon>
        <taxon>Helicina</taxon>
        <taxon>Arionoidea</taxon>
        <taxon>Arionidae</taxon>
        <taxon>Arion</taxon>
    </lineage>
</organism>
<gene>
    <name evidence="7" type="primary">ORF86037</name>
</gene>
<dbReference type="GO" id="GO:0050613">
    <property type="term" value="F:Delta14-sterol reductase activity"/>
    <property type="evidence" value="ECO:0007669"/>
    <property type="project" value="TreeGrafter"/>
</dbReference>
<evidence type="ECO:0000256" key="2">
    <source>
        <dbReference type="ARBA" id="ARBA00005402"/>
    </source>
</evidence>
<keyword evidence="4 6" id="KW-1133">Transmembrane helix</keyword>
<dbReference type="InterPro" id="IPR001171">
    <property type="entry name" value="ERG24_DHCR-like"/>
</dbReference>
<evidence type="ECO:0000256" key="5">
    <source>
        <dbReference type="ARBA" id="ARBA00023136"/>
    </source>
</evidence>
<feature type="transmembrane region" description="Helical" evidence="6">
    <location>
        <begin position="290"/>
        <end position="309"/>
    </location>
</feature>
<dbReference type="PANTHER" id="PTHR21257">
    <property type="entry name" value="DELTA(14)-STEROL REDUCTASE"/>
    <property type="match status" value="1"/>
</dbReference>
<feature type="transmembrane region" description="Helical" evidence="6">
    <location>
        <begin position="168"/>
        <end position="185"/>
    </location>
</feature>
<feature type="transmembrane region" description="Helical" evidence="6">
    <location>
        <begin position="21"/>
        <end position="41"/>
    </location>
</feature>
<feature type="transmembrane region" description="Helical" evidence="6">
    <location>
        <begin position="96"/>
        <end position="122"/>
    </location>
</feature>
<evidence type="ECO:0000256" key="4">
    <source>
        <dbReference type="ARBA" id="ARBA00022989"/>
    </source>
</evidence>
<dbReference type="Pfam" id="PF01222">
    <property type="entry name" value="ERG4_ERG24"/>
    <property type="match status" value="1"/>
</dbReference>
<sequence>HPLKRHRSERIEVNKCMPTRLRVLSLLTMFIGPILLIYLTLRCEKNQCILFQLPLVIPTHLSAYWSPLSLLIVLSFIGIMFLLSSASGPAQMKTQLTGATGLSTGISSLMSTSLLLVTLAYLKPEYIHIVHGEYLRMLVMTTVICIIISITLFLLAFFEIIGEKEQELCAAMSFFYGNNTLVHLGHVELKYFFYVHVGLVAWGLLDLLIVLNVVIGHHMTAPIAFLMISQLLVIGHTLLYEVFIHNRPFVTTEGLGFFWLMRVLMYLPFFHSLPLYYAATTEIVLSKPAILADCVFFLFGFVIYISSIHQRENFNADPRGFKKLKSITATNGKRLLVSGYWGIVQKPDYLGYIVIWTSWTVACGFSGLSIIVLLVILGTVYMWLRQSSQFKREQFGLAWNRYTAQVPKQIIPHVF</sequence>
<evidence type="ECO:0000313" key="7">
    <source>
        <dbReference type="EMBL" id="CEK73277.1"/>
    </source>
</evidence>
<dbReference type="EMBL" id="HACG01026412">
    <property type="protein sequence ID" value="CEK73277.1"/>
    <property type="molecule type" value="Transcribed_RNA"/>
</dbReference>